<reference evidence="11" key="2">
    <citation type="submission" date="2023-05" db="EMBL/GenBank/DDBJ databases">
        <authorList>
            <person name="Schelkunov M.I."/>
        </authorList>
    </citation>
    <scope>NUCLEOTIDE SEQUENCE</scope>
    <source>
        <strain evidence="11">Hsosn_3</strain>
        <tissue evidence="11">Leaf</tissue>
    </source>
</reference>
<evidence type="ECO:0000313" key="11">
    <source>
        <dbReference type="EMBL" id="KAK1385337.1"/>
    </source>
</evidence>
<dbReference type="Pfam" id="PF12874">
    <property type="entry name" value="zf-met"/>
    <property type="match status" value="1"/>
</dbReference>
<dbReference type="PANTHER" id="PTHR10593">
    <property type="entry name" value="SERINE/THREONINE-PROTEIN KINASE RIO"/>
    <property type="match status" value="1"/>
</dbReference>
<feature type="region of interest" description="Disordered" evidence="9">
    <location>
        <begin position="1"/>
        <end position="52"/>
    </location>
</feature>
<gene>
    <name evidence="11" type="ORF">POM88_023072</name>
</gene>
<dbReference type="GO" id="GO:0008270">
    <property type="term" value="F:zinc ion binding"/>
    <property type="evidence" value="ECO:0007669"/>
    <property type="project" value="UniProtKB-KW"/>
</dbReference>
<feature type="region of interest" description="Disordered" evidence="9">
    <location>
        <begin position="484"/>
        <end position="521"/>
    </location>
</feature>
<keyword evidence="7" id="KW-0804">Transcription</keyword>
<dbReference type="EMBL" id="JAUIZM010000005">
    <property type="protein sequence ID" value="KAK1385337.1"/>
    <property type="molecule type" value="Genomic_DNA"/>
</dbReference>
<feature type="domain" description="C2H2-type" evidence="10">
    <location>
        <begin position="70"/>
        <end position="92"/>
    </location>
</feature>
<dbReference type="Pfam" id="PF22992">
    <property type="entry name" value="C2CH-4th_BIRD-IDD"/>
    <property type="match status" value="1"/>
</dbReference>
<feature type="compositionally biased region" description="Polar residues" evidence="9">
    <location>
        <begin position="19"/>
        <end position="30"/>
    </location>
</feature>
<dbReference type="FunFam" id="3.30.160.60:FF:000554">
    <property type="entry name" value="protein indeterminate-domain 12-like"/>
    <property type="match status" value="1"/>
</dbReference>
<evidence type="ECO:0000256" key="7">
    <source>
        <dbReference type="ARBA" id="ARBA00023163"/>
    </source>
</evidence>
<dbReference type="GO" id="GO:0005634">
    <property type="term" value="C:nucleus"/>
    <property type="evidence" value="ECO:0007669"/>
    <property type="project" value="TreeGrafter"/>
</dbReference>
<reference evidence="11" key="1">
    <citation type="submission" date="2023-02" db="EMBL/GenBank/DDBJ databases">
        <title>Genome of toxic invasive species Heracleum sosnowskyi carries increased number of genes despite the absence of recent whole-genome duplications.</title>
        <authorList>
            <person name="Schelkunov M."/>
            <person name="Shtratnikova V."/>
            <person name="Makarenko M."/>
            <person name="Klepikova A."/>
            <person name="Omelchenko D."/>
            <person name="Novikova G."/>
            <person name="Obukhova E."/>
            <person name="Bogdanov V."/>
            <person name="Penin A."/>
            <person name="Logacheva M."/>
        </authorList>
    </citation>
    <scope>NUCLEOTIDE SEQUENCE</scope>
    <source>
        <strain evidence="11">Hsosn_3</strain>
        <tissue evidence="11">Leaf</tissue>
    </source>
</reference>
<dbReference type="PROSITE" id="PS00028">
    <property type="entry name" value="ZINC_FINGER_C2H2_1"/>
    <property type="match status" value="1"/>
</dbReference>
<dbReference type="GO" id="GO:0003700">
    <property type="term" value="F:DNA-binding transcription factor activity"/>
    <property type="evidence" value="ECO:0007669"/>
    <property type="project" value="TreeGrafter"/>
</dbReference>
<sequence>MEASNSSNPMLFGARGEDQSQMTQQHSTMFTSSTAAAAPQKKKRNLPGTPNPDAEVIALSPKSLMATNRFICEVCNKGFQREQNLQLHRRGHNLPWKLKKKTTNEVIKRKVYLCPEPTCIHHDASRALGDLTGIKKHYSRKHGEKKYKCDKCSKRYAVQSDWKAHSKTCGTREYRCDCGTLFSRRDSFITHRAFCDALAQESERHPSSIGSHIFGNTPLHLNLSQGQIGSNNMLRLGSGTSSGAKLEQLSNPSSLFATQPPQSPFFMPPPTDSNQGFQELQNKSFHGLMQLPDHLQTNTSNSPSAASNLFNLGFYSSSNTTNSISNSTDNNSSFLIQDHQYGNEGNTSIFSGNNSIYNSTTHDHQSQAVGPMSATALLQKAAQMGSTTSNTNATLLRGLGSSSRTSSLSDANKFGRSSFNAENGNQQLEGFGGNTMRFEDHQQQQNFGNADDAAGKMHQNYSRGVRGSADDRLTLDFLGIGGGRARNSSGGFPQREQQAAGSSEMASLSQVRHAFGNPKLQ</sequence>
<dbReference type="Pfam" id="PF22996">
    <property type="entry name" value="C2H2-2nd_BIRD-IDD"/>
    <property type="match status" value="1"/>
</dbReference>
<dbReference type="PROSITE" id="PS50157">
    <property type="entry name" value="ZINC_FINGER_C2H2_2"/>
    <property type="match status" value="1"/>
</dbReference>
<dbReference type="InterPro" id="IPR031140">
    <property type="entry name" value="IDD1-16"/>
</dbReference>
<dbReference type="FunFam" id="3.30.160.60:FF:000131">
    <property type="entry name" value="protein indeterminate-domain 5, chloroplastic-like"/>
    <property type="match status" value="1"/>
</dbReference>
<keyword evidence="6" id="KW-0238">DNA-binding</keyword>
<dbReference type="InterPro" id="IPR055186">
    <property type="entry name" value="C2H2-2nd_BIRD-IDD"/>
</dbReference>
<evidence type="ECO:0000256" key="2">
    <source>
        <dbReference type="ARBA" id="ARBA00022737"/>
    </source>
</evidence>
<keyword evidence="12" id="KW-1185">Reference proteome</keyword>
<dbReference type="PANTHER" id="PTHR10593:SF214">
    <property type="entry name" value="PROTEIN INDETERMINATE-DOMAIN 5, CHLOROPLASTIC"/>
    <property type="match status" value="1"/>
</dbReference>
<keyword evidence="2" id="KW-0677">Repeat</keyword>
<dbReference type="Proteomes" id="UP001237642">
    <property type="component" value="Unassembled WGS sequence"/>
</dbReference>
<organism evidence="11 12">
    <name type="scientific">Heracleum sosnowskyi</name>
    <dbReference type="NCBI Taxonomy" id="360622"/>
    <lineage>
        <taxon>Eukaryota</taxon>
        <taxon>Viridiplantae</taxon>
        <taxon>Streptophyta</taxon>
        <taxon>Embryophyta</taxon>
        <taxon>Tracheophyta</taxon>
        <taxon>Spermatophyta</taxon>
        <taxon>Magnoliopsida</taxon>
        <taxon>eudicotyledons</taxon>
        <taxon>Gunneridae</taxon>
        <taxon>Pentapetalae</taxon>
        <taxon>asterids</taxon>
        <taxon>campanulids</taxon>
        <taxon>Apiales</taxon>
        <taxon>Apiaceae</taxon>
        <taxon>Apioideae</taxon>
        <taxon>apioid superclade</taxon>
        <taxon>Tordylieae</taxon>
        <taxon>Tordyliinae</taxon>
        <taxon>Heracleum</taxon>
    </lineage>
</organism>
<dbReference type="SMART" id="SM00355">
    <property type="entry name" value="ZnF_C2H2"/>
    <property type="match status" value="3"/>
</dbReference>
<accession>A0AAD8MUH9</accession>
<evidence type="ECO:0000256" key="6">
    <source>
        <dbReference type="ARBA" id="ARBA00023125"/>
    </source>
</evidence>
<keyword evidence="5" id="KW-0805">Transcription regulation</keyword>
<evidence type="ECO:0000256" key="9">
    <source>
        <dbReference type="SAM" id="MobiDB-lite"/>
    </source>
</evidence>
<evidence type="ECO:0000256" key="4">
    <source>
        <dbReference type="ARBA" id="ARBA00022833"/>
    </source>
</evidence>
<keyword evidence="1" id="KW-0479">Metal-binding</keyword>
<dbReference type="InterPro" id="IPR055185">
    <property type="entry name" value="C2CH-4th_BIRD-IDD"/>
</dbReference>
<dbReference type="InterPro" id="IPR036236">
    <property type="entry name" value="Znf_C2H2_sf"/>
</dbReference>
<comment type="caution">
    <text evidence="11">The sequence shown here is derived from an EMBL/GenBank/DDBJ whole genome shotgun (WGS) entry which is preliminary data.</text>
</comment>
<dbReference type="Gene3D" id="3.30.160.60">
    <property type="entry name" value="Classic Zinc Finger"/>
    <property type="match status" value="2"/>
</dbReference>
<dbReference type="GO" id="GO:0003677">
    <property type="term" value="F:DNA binding"/>
    <property type="evidence" value="ECO:0007669"/>
    <property type="project" value="UniProtKB-KW"/>
</dbReference>
<dbReference type="Pfam" id="PF22995">
    <property type="entry name" value="C2CH-3rd_BIRD-IDD"/>
    <property type="match status" value="1"/>
</dbReference>
<name>A0AAD8MUH9_9APIA</name>
<evidence type="ECO:0000256" key="1">
    <source>
        <dbReference type="ARBA" id="ARBA00022723"/>
    </source>
</evidence>
<dbReference type="AlphaFoldDB" id="A0AAD8MUH9"/>
<feature type="compositionally biased region" description="Polar residues" evidence="9">
    <location>
        <begin position="486"/>
        <end position="510"/>
    </location>
</feature>
<protein>
    <submittedName>
        <fullName evidence="11">Indeterminate domain p1</fullName>
    </submittedName>
</protein>
<evidence type="ECO:0000256" key="5">
    <source>
        <dbReference type="ARBA" id="ARBA00023015"/>
    </source>
</evidence>
<dbReference type="InterPro" id="IPR013087">
    <property type="entry name" value="Znf_C2H2_type"/>
</dbReference>
<proteinExistence type="predicted"/>
<evidence type="ECO:0000313" key="12">
    <source>
        <dbReference type="Proteomes" id="UP001237642"/>
    </source>
</evidence>
<dbReference type="SUPFAM" id="SSF57667">
    <property type="entry name" value="beta-beta-alpha zinc fingers"/>
    <property type="match status" value="1"/>
</dbReference>
<evidence type="ECO:0000259" key="10">
    <source>
        <dbReference type="PROSITE" id="PS50157"/>
    </source>
</evidence>
<keyword evidence="4" id="KW-0862">Zinc</keyword>
<evidence type="ECO:0000256" key="8">
    <source>
        <dbReference type="PROSITE-ProRule" id="PRU00042"/>
    </source>
</evidence>
<dbReference type="InterPro" id="IPR055187">
    <property type="entry name" value="C2CH-3rd_BIRD-IDD"/>
</dbReference>
<evidence type="ECO:0000256" key="3">
    <source>
        <dbReference type="ARBA" id="ARBA00022771"/>
    </source>
</evidence>
<keyword evidence="3 8" id="KW-0863">Zinc-finger</keyword>